<dbReference type="EMBL" id="HACG01020053">
    <property type="protein sequence ID" value="CEK66918.1"/>
    <property type="molecule type" value="Transcribed_RNA"/>
</dbReference>
<evidence type="ECO:0000256" key="1">
    <source>
        <dbReference type="SAM" id="MobiDB-lite"/>
    </source>
</evidence>
<feature type="non-terminal residue" evidence="2">
    <location>
        <position position="1"/>
    </location>
</feature>
<evidence type="ECO:0000313" key="2">
    <source>
        <dbReference type="EMBL" id="CEK66918.1"/>
    </source>
</evidence>
<reference evidence="2" key="1">
    <citation type="submission" date="2014-12" db="EMBL/GenBank/DDBJ databases">
        <title>Insight into the proteome of Arion vulgaris.</title>
        <authorList>
            <person name="Aradska J."/>
            <person name="Bulat T."/>
            <person name="Smidak R."/>
            <person name="Sarate P."/>
            <person name="Gangsoo J."/>
            <person name="Sialana F."/>
            <person name="Bilban M."/>
            <person name="Lubec G."/>
        </authorList>
    </citation>
    <scope>NUCLEOTIDE SEQUENCE</scope>
    <source>
        <tissue evidence="2">Skin</tissue>
    </source>
</reference>
<proteinExistence type="predicted"/>
<feature type="compositionally biased region" description="Polar residues" evidence="1">
    <location>
        <begin position="114"/>
        <end position="138"/>
    </location>
</feature>
<gene>
    <name evidence="2" type="primary">ORF60666</name>
</gene>
<protein>
    <submittedName>
        <fullName evidence="2">Uncharacterized protein</fullName>
    </submittedName>
</protein>
<feature type="region of interest" description="Disordered" evidence="1">
    <location>
        <begin position="88"/>
        <end position="156"/>
    </location>
</feature>
<organism evidence="2">
    <name type="scientific">Arion vulgaris</name>
    <dbReference type="NCBI Taxonomy" id="1028688"/>
    <lineage>
        <taxon>Eukaryota</taxon>
        <taxon>Metazoa</taxon>
        <taxon>Spiralia</taxon>
        <taxon>Lophotrochozoa</taxon>
        <taxon>Mollusca</taxon>
        <taxon>Gastropoda</taxon>
        <taxon>Heterobranchia</taxon>
        <taxon>Euthyneura</taxon>
        <taxon>Panpulmonata</taxon>
        <taxon>Eupulmonata</taxon>
        <taxon>Stylommatophora</taxon>
        <taxon>Helicina</taxon>
        <taxon>Arionoidea</taxon>
        <taxon>Arionidae</taxon>
        <taxon>Arion</taxon>
    </lineage>
</organism>
<accession>A0A0B6ZEF5</accession>
<dbReference type="AlphaFoldDB" id="A0A0B6ZEF5"/>
<name>A0A0B6ZEF5_9EUPU</name>
<sequence>TLTKADFWSPTFRTVMSQTGDSAITISRLIGRREIPRSEVPNMEDMLRRSHAHVASFSLLSRRPKPHLLEISSVQQRQTDTLLHEINGPIKVHPNPFDEKPQSGGSHADPPRITSAQTSKKMITALNSIQEMQKLLNTQKDENPTAGGASGNNSAG</sequence>